<dbReference type="SUPFAM" id="SSF51735">
    <property type="entry name" value="NAD(P)-binding Rossmann-fold domains"/>
    <property type="match status" value="1"/>
</dbReference>
<dbReference type="InterPro" id="IPR050463">
    <property type="entry name" value="Gfo/Idh/MocA_oxidrdct_glycsds"/>
</dbReference>
<protein>
    <submittedName>
        <fullName evidence="4">Oxidoreductase, NAD-binding domain protein</fullName>
    </submittedName>
</protein>
<feature type="domain" description="Gfo/Idh/MocA-like oxidoreductase N-terminal" evidence="2">
    <location>
        <begin position="5"/>
        <end position="122"/>
    </location>
</feature>
<dbReference type="GO" id="GO:0016491">
    <property type="term" value="F:oxidoreductase activity"/>
    <property type="evidence" value="ECO:0007669"/>
    <property type="project" value="UniProtKB-KW"/>
</dbReference>
<evidence type="ECO:0000259" key="3">
    <source>
        <dbReference type="Pfam" id="PF22725"/>
    </source>
</evidence>
<dbReference type="InterPro" id="IPR000683">
    <property type="entry name" value="Gfo/Idh/MocA-like_OxRdtase_N"/>
</dbReference>
<dbReference type="Pfam" id="PF01408">
    <property type="entry name" value="GFO_IDH_MocA"/>
    <property type="match status" value="1"/>
</dbReference>
<dbReference type="eggNOG" id="COG0673">
    <property type="taxonomic scope" value="Bacteria"/>
</dbReference>
<dbReference type="PANTHER" id="PTHR43818">
    <property type="entry name" value="BCDNA.GH03377"/>
    <property type="match status" value="1"/>
</dbReference>
<dbReference type="RefSeq" id="WP_006444628.1">
    <property type="nucleotide sequence ID" value="NZ_CP036524.1"/>
</dbReference>
<dbReference type="InterPro" id="IPR055170">
    <property type="entry name" value="GFO_IDH_MocA-like_dom"/>
</dbReference>
<comment type="caution">
    <text evidence="4">The sequence shown here is derived from an EMBL/GenBank/DDBJ whole genome shotgun (WGS) entry which is preliminary data.</text>
</comment>
<dbReference type="Gene3D" id="3.30.360.10">
    <property type="entry name" value="Dihydrodipicolinate Reductase, domain 2"/>
    <property type="match status" value="1"/>
</dbReference>
<feature type="domain" description="GFO/IDH/MocA-like oxidoreductase" evidence="3">
    <location>
        <begin position="131"/>
        <end position="278"/>
    </location>
</feature>
<evidence type="ECO:0000313" key="4">
    <source>
        <dbReference type="EMBL" id="EEG72634.1"/>
    </source>
</evidence>
<dbReference type="Proteomes" id="UP000004893">
    <property type="component" value="Unassembled WGS sequence"/>
</dbReference>
<dbReference type="AlphaFoldDB" id="C0C597"/>
<organism evidence="4 5">
    <name type="scientific">[Clostridium] hylemonae DSM 15053</name>
    <dbReference type="NCBI Taxonomy" id="553973"/>
    <lineage>
        <taxon>Bacteria</taxon>
        <taxon>Bacillati</taxon>
        <taxon>Bacillota</taxon>
        <taxon>Clostridia</taxon>
        <taxon>Lachnospirales</taxon>
        <taxon>Lachnospiraceae</taxon>
    </lineage>
</organism>
<evidence type="ECO:0000313" key="5">
    <source>
        <dbReference type="Proteomes" id="UP000004893"/>
    </source>
</evidence>
<dbReference type="STRING" id="553973.CLOHYLEM_07272"/>
<evidence type="ECO:0000256" key="1">
    <source>
        <dbReference type="ARBA" id="ARBA00023002"/>
    </source>
</evidence>
<dbReference type="EMBL" id="ABYI02000040">
    <property type="protein sequence ID" value="EEG72634.1"/>
    <property type="molecule type" value="Genomic_DNA"/>
</dbReference>
<dbReference type="HOGENOM" id="CLU_023194_17_2_9"/>
<dbReference type="OrthoDB" id="9783105at2"/>
<keyword evidence="5" id="KW-1185">Reference proteome</keyword>
<sequence>MNVLKTAVTGMGFIGRQHAEAVRRVPNVKITAVSDPDPSVGNWCEENGIPNYYADYREMLAKEDIDVVHNCSPNHLHFEINKAAIEHGCHIYSEKPLTLRSSEAEELTEMAAKRGVRSAVNFNYRNNVMVHEMKGRFAEGRLGRTSHIQAEYLQDWLLYETDFDWRIRKEIGGDSRAAGDIGSHCFDAVQFITGKKITSVYARYFTLYPERKQYKGGGTFAEGPKEGRAGIVPVETEDAASILFQMEDGMQGTLVISQVCAGKKNGMKILISGNKESVEWEQERPDRLLIGKRDSANEILYADRKYLTEYAGMNAVLPNGHPAGWTDALANALKDFYHSIQEPGSTYRYADFAQGYYVTKIVEACYESNLKNCWIDIE</sequence>
<dbReference type="PANTHER" id="PTHR43818:SF11">
    <property type="entry name" value="BCDNA.GH03377"/>
    <property type="match status" value="1"/>
</dbReference>
<dbReference type="Pfam" id="PF22725">
    <property type="entry name" value="GFO_IDH_MocA_C3"/>
    <property type="match status" value="1"/>
</dbReference>
<dbReference type="InterPro" id="IPR036291">
    <property type="entry name" value="NAD(P)-bd_dom_sf"/>
</dbReference>
<reference evidence="4" key="2">
    <citation type="submission" date="2013-06" db="EMBL/GenBank/DDBJ databases">
        <title>Draft genome sequence of Clostridium hylemonae (DSM 15053).</title>
        <authorList>
            <person name="Sudarsanam P."/>
            <person name="Ley R."/>
            <person name="Guruge J."/>
            <person name="Turnbaugh P.J."/>
            <person name="Mahowald M."/>
            <person name="Liep D."/>
            <person name="Gordon J."/>
        </authorList>
    </citation>
    <scope>NUCLEOTIDE SEQUENCE</scope>
    <source>
        <strain evidence="4">DSM 15053</strain>
    </source>
</reference>
<keyword evidence="1" id="KW-0560">Oxidoreductase</keyword>
<gene>
    <name evidence="4" type="ORF">CLOHYLEM_07272</name>
</gene>
<dbReference type="SUPFAM" id="SSF55347">
    <property type="entry name" value="Glyceraldehyde-3-phosphate dehydrogenase-like, C-terminal domain"/>
    <property type="match status" value="1"/>
</dbReference>
<reference evidence="4" key="1">
    <citation type="submission" date="2009-02" db="EMBL/GenBank/DDBJ databases">
        <authorList>
            <person name="Fulton L."/>
            <person name="Clifton S."/>
            <person name="Fulton B."/>
            <person name="Xu J."/>
            <person name="Minx P."/>
            <person name="Pepin K.H."/>
            <person name="Johnson M."/>
            <person name="Bhonagiri V."/>
            <person name="Nash W.E."/>
            <person name="Mardis E.R."/>
            <person name="Wilson R.K."/>
        </authorList>
    </citation>
    <scope>NUCLEOTIDE SEQUENCE [LARGE SCALE GENOMIC DNA]</scope>
    <source>
        <strain evidence="4">DSM 15053</strain>
    </source>
</reference>
<accession>C0C597</accession>
<dbReference type="GO" id="GO:0000166">
    <property type="term" value="F:nucleotide binding"/>
    <property type="evidence" value="ECO:0007669"/>
    <property type="project" value="InterPro"/>
</dbReference>
<dbReference type="Gene3D" id="3.40.50.720">
    <property type="entry name" value="NAD(P)-binding Rossmann-like Domain"/>
    <property type="match status" value="1"/>
</dbReference>
<name>C0C597_9FIRM</name>
<evidence type="ECO:0000259" key="2">
    <source>
        <dbReference type="Pfam" id="PF01408"/>
    </source>
</evidence>
<proteinExistence type="predicted"/>